<comment type="caution">
    <text evidence="1">The sequence shown here is derived from an EMBL/GenBank/DDBJ whole genome shotgun (WGS) entry which is preliminary data.</text>
</comment>
<evidence type="ECO:0000313" key="1">
    <source>
        <dbReference type="EMBL" id="NHZ40396.1"/>
    </source>
</evidence>
<sequence>MKLMIDLNSFYSAGDERRFFEGLGDNPAVSGYRGIAHQLQVSIVQKHLNHNTLRELIALFYRYQIPMAPLAPLAENKRFAWLADERWYWHQSMITQGDAG</sequence>
<dbReference type="EMBL" id="VVIW01000004">
    <property type="protein sequence ID" value="NHZ40396.1"/>
    <property type="molecule type" value="Genomic_DNA"/>
</dbReference>
<keyword evidence="2" id="KW-1185">Reference proteome</keyword>
<proteinExistence type="predicted"/>
<accession>A0ABX0M8A6</accession>
<evidence type="ECO:0000313" key="2">
    <source>
        <dbReference type="Proteomes" id="UP000819052"/>
    </source>
</evidence>
<dbReference type="Proteomes" id="UP000819052">
    <property type="component" value="Unassembled WGS sequence"/>
</dbReference>
<reference evidence="1 2" key="1">
    <citation type="submission" date="2019-09" db="EMBL/GenBank/DDBJ databases">
        <title>Taxonomy of Antarctic Massilia spp.: description of Massilia rubra sp. nov., Massilia aquatica sp. nov., Massilia mucilaginosa sp. nov., Massilia frigida sp. nov. isolated from streams, lakes and regoliths.</title>
        <authorList>
            <person name="Holochova P."/>
            <person name="Sedlacek I."/>
            <person name="Kralova S."/>
            <person name="Maslanova I."/>
            <person name="Busse H.-J."/>
            <person name="Stankova E."/>
            <person name="Vrbovska V."/>
            <person name="Kovarovic V."/>
            <person name="Bartak M."/>
            <person name="Svec P."/>
            <person name="Pantucek R."/>
        </authorList>
    </citation>
    <scope>NUCLEOTIDE SEQUENCE [LARGE SCALE GENOMIC DNA]</scope>
    <source>
        <strain evidence="1 2">CCM 8693</strain>
    </source>
</reference>
<organism evidence="1 2">
    <name type="scientific">Massilia aquatica</name>
    <dbReference type="NCBI Taxonomy" id="2609000"/>
    <lineage>
        <taxon>Bacteria</taxon>
        <taxon>Pseudomonadati</taxon>
        <taxon>Pseudomonadota</taxon>
        <taxon>Betaproteobacteria</taxon>
        <taxon>Burkholderiales</taxon>
        <taxon>Oxalobacteraceae</taxon>
        <taxon>Telluria group</taxon>
        <taxon>Massilia</taxon>
    </lineage>
</organism>
<dbReference type="RefSeq" id="WP_167076240.1">
    <property type="nucleotide sequence ID" value="NZ_VVIW01000004.1"/>
</dbReference>
<gene>
    <name evidence="1" type="ORF">F1609_09545</name>
</gene>
<protein>
    <submittedName>
        <fullName evidence="1">Uncharacterized protein</fullName>
    </submittedName>
</protein>
<name>A0ABX0M8A6_9BURK</name>